<sequence length="269" mass="30066">MAAPVTLPVLPAEILEEIVDFHAQLDENVDYWRLGGRKWSPSMLTLLSTSRQLRLCVIRHIFRDVDVDYREMGHPTSMDKLEQLVKPDSAADLPLGSIAPNIRSLRIQCLFDGYSHDPPSDISANESSKHFHTSLLDSIRKQSPLSTLVLKGFVIPYADTACSWNALPLALQRTITPLFQLPSLKRVTLHEISGIKGELFRGVPLQKLSIETSLELALFTHSAISVPNHHIISLSIDQSGIPEALYLPNLRHLSVSRQPYKPILCKDGQ</sequence>
<evidence type="ECO:0000313" key="1">
    <source>
        <dbReference type="EMBL" id="KAF5316179.1"/>
    </source>
</evidence>
<protein>
    <submittedName>
        <fullName evidence="1">Uncharacterized protein</fullName>
    </submittedName>
</protein>
<name>A0A8H5B3Y2_9AGAR</name>
<proteinExistence type="predicted"/>
<dbReference type="EMBL" id="JAACJJ010000042">
    <property type="protein sequence ID" value="KAF5316179.1"/>
    <property type="molecule type" value="Genomic_DNA"/>
</dbReference>
<evidence type="ECO:0000313" key="2">
    <source>
        <dbReference type="Proteomes" id="UP000567179"/>
    </source>
</evidence>
<dbReference type="Proteomes" id="UP000567179">
    <property type="component" value="Unassembled WGS sequence"/>
</dbReference>
<accession>A0A8H5B3Y2</accession>
<gene>
    <name evidence="1" type="ORF">D9619_006662</name>
</gene>
<dbReference type="AlphaFoldDB" id="A0A8H5B3Y2"/>
<reference evidence="1 2" key="1">
    <citation type="journal article" date="2020" name="ISME J.">
        <title>Uncovering the hidden diversity of litter-decomposition mechanisms in mushroom-forming fungi.</title>
        <authorList>
            <person name="Floudas D."/>
            <person name="Bentzer J."/>
            <person name="Ahren D."/>
            <person name="Johansson T."/>
            <person name="Persson P."/>
            <person name="Tunlid A."/>
        </authorList>
    </citation>
    <scope>NUCLEOTIDE SEQUENCE [LARGE SCALE GENOMIC DNA]</scope>
    <source>
        <strain evidence="1 2">CBS 101986</strain>
    </source>
</reference>
<comment type="caution">
    <text evidence="1">The sequence shown here is derived from an EMBL/GenBank/DDBJ whole genome shotgun (WGS) entry which is preliminary data.</text>
</comment>
<organism evidence="1 2">
    <name type="scientific">Psilocybe cf. subviscida</name>
    <dbReference type="NCBI Taxonomy" id="2480587"/>
    <lineage>
        <taxon>Eukaryota</taxon>
        <taxon>Fungi</taxon>
        <taxon>Dikarya</taxon>
        <taxon>Basidiomycota</taxon>
        <taxon>Agaricomycotina</taxon>
        <taxon>Agaricomycetes</taxon>
        <taxon>Agaricomycetidae</taxon>
        <taxon>Agaricales</taxon>
        <taxon>Agaricineae</taxon>
        <taxon>Strophariaceae</taxon>
        <taxon>Psilocybe</taxon>
    </lineage>
</organism>
<keyword evidence="2" id="KW-1185">Reference proteome</keyword>